<feature type="domain" description="CAAX prenyl protease 2/Lysostaphin resistance protein A-like" evidence="2">
    <location>
        <begin position="193"/>
        <end position="287"/>
    </location>
</feature>
<dbReference type="InterPro" id="IPR003675">
    <property type="entry name" value="Rce1/LyrA-like_dom"/>
</dbReference>
<dbReference type="GO" id="GO:0004175">
    <property type="term" value="F:endopeptidase activity"/>
    <property type="evidence" value="ECO:0007669"/>
    <property type="project" value="UniProtKB-ARBA"/>
</dbReference>
<protein>
    <recommendedName>
        <fullName evidence="2">CAAX prenyl protease 2/Lysostaphin resistance protein A-like domain-containing protein</fullName>
    </recommendedName>
</protein>
<dbReference type="AlphaFoldDB" id="A0A1W6Z2T1"/>
<reference evidence="3 4" key="1">
    <citation type="submission" date="2017-05" db="EMBL/GenBank/DDBJ databases">
        <title>Complete and WGS of Bordetella genogroups.</title>
        <authorList>
            <person name="Spilker T."/>
            <person name="LiPuma J."/>
        </authorList>
    </citation>
    <scope>NUCLEOTIDE SEQUENCE [LARGE SCALE GENOMIC DNA]</scope>
    <source>
        <strain evidence="3 4">AU17164</strain>
    </source>
</reference>
<evidence type="ECO:0000256" key="1">
    <source>
        <dbReference type="SAM" id="Phobius"/>
    </source>
</evidence>
<dbReference type="Proteomes" id="UP000194139">
    <property type="component" value="Chromosome"/>
</dbReference>
<feature type="transmembrane region" description="Helical" evidence="1">
    <location>
        <begin position="274"/>
        <end position="294"/>
    </location>
</feature>
<proteinExistence type="predicted"/>
<feature type="transmembrane region" description="Helical" evidence="1">
    <location>
        <begin position="55"/>
        <end position="74"/>
    </location>
</feature>
<evidence type="ECO:0000259" key="2">
    <source>
        <dbReference type="Pfam" id="PF02517"/>
    </source>
</evidence>
<evidence type="ECO:0000313" key="3">
    <source>
        <dbReference type="EMBL" id="ARP87682.1"/>
    </source>
</evidence>
<name>A0A1W6Z2T1_9BORD</name>
<evidence type="ECO:0000313" key="4">
    <source>
        <dbReference type="Proteomes" id="UP000194139"/>
    </source>
</evidence>
<dbReference type="EMBL" id="CP021109">
    <property type="protein sequence ID" value="ARP87682.1"/>
    <property type="molecule type" value="Genomic_DNA"/>
</dbReference>
<keyword evidence="1" id="KW-0812">Transmembrane</keyword>
<sequence length="315" mass="33234">MAWMPGDPWVWLSLLLAVPATLSPLTRRLGMGLLATAMAVAAIGGARAPGTGPETYGTLTLPAAATLLLLILAACAVSRRGVLAKFAGHAIFVALAIALCLHLAPGFHNAPMPGGRLTSDAVPYAWYLNLDKPLVGFWLVLVLPWIHPPRSASTVLAWGAAAWIGTSAVCLAVATAFGMVAWAPKWPMGNGAWVALWLLNNLLLVTFAEEALFRGYVQGGLSRLLAGRRHGDRLALCLSAALFGTAHIGGGWQWMVLAGIAGIGYGVAYRRGGLYAAMLAHFGLNAVHLLLFTYPMRDTVLPEARLATTFLGLIP</sequence>
<dbReference type="RefSeq" id="WP_332459884.1">
    <property type="nucleotide sequence ID" value="NZ_CP021109.1"/>
</dbReference>
<keyword evidence="1" id="KW-0472">Membrane</keyword>
<gene>
    <name evidence="3" type="ORF">CAL13_16815</name>
</gene>
<feature type="transmembrane region" description="Helical" evidence="1">
    <location>
        <begin position="234"/>
        <end position="254"/>
    </location>
</feature>
<feature type="transmembrane region" description="Helical" evidence="1">
    <location>
        <begin position="86"/>
        <end position="104"/>
    </location>
</feature>
<organism evidence="3 4">
    <name type="scientific">Bordetella genomosp. 9</name>
    <dbReference type="NCBI Taxonomy" id="1416803"/>
    <lineage>
        <taxon>Bacteria</taxon>
        <taxon>Pseudomonadati</taxon>
        <taxon>Pseudomonadota</taxon>
        <taxon>Betaproteobacteria</taxon>
        <taxon>Burkholderiales</taxon>
        <taxon>Alcaligenaceae</taxon>
        <taxon>Bordetella</taxon>
    </lineage>
</organism>
<keyword evidence="4" id="KW-1185">Reference proteome</keyword>
<accession>A0A1W6Z2T1</accession>
<dbReference type="Pfam" id="PF02517">
    <property type="entry name" value="Rce1-like"/>
    <property type="match status" value="1"/>
</dbReference>
<feature type="transmembrane region" description="Helical" evidence="1">
    <location>
        <begin position="194"/>
        <end position="213"/>
    </location>
</feature>
<dbReference type="GO" id="GO:0080120">
    <property type="term" value="P:CAAX-box protein maturation"/>
    <property type="evidence" value="ECO:0007669"/>
    <property type="project" value="UniProtKB-ARBA"/>
</dbReference>
<keyword evidence="1" id="KW-1133">Transmembrane helix</keyword>
<feature type="transmembrane region" description="Helical" evidence="1">
    <location>
        <begin position="155"/>
        <end position="182"/>
    </location>
</feature>
<feature type="transmembrane region" description="Helical" evidence="1">
    <location>
        <begin position="124"/>
        <end position="143"/>
    </location>
</feature>